<reference evidence="2 3" key="1">
    <citation type="submission" date="2024-11" db="EMBL/GenBank/DDBJ databases">
        <title>A near-complete genome assembly of Cinchona calisaya.</title>
        <authorList>
            <person name="Lian D.C."/>
            <person name="Zhao X.W."/>
            <person name="Wei L."/>
        </authorList>
    </citation>
    <scope>NUCLEOTIDE SEQUENCE [LARGE SCALE GENOMIC DNA]</scope>
    <source>
        <tissue evidence="2">Nenye</tissue>
    </source>
</reference>
<dbReference type="InterPro" id="IPR051848">
    <property type="entry name" value="PGIP"/>
</dbReference>
<sequence length="191" mass="21068">MYALQSLYLGSNNLTGELPFNFFNISSLTHISLGINRFSAPYDIALSINYLTGDIPAEIGNITGFQYLYLSNINLTELLVAMNGFSGSVPHDLCFRYTELEYLNLEQNQFRGQIPYGISHCSAMDTLDLMGNKFTELGNLPILEGVFLQANQFTGEIPPELGQSSSIGGLYMKSNKITGEIPPSIFNISTL</sequence>
<organism evidence="2 3">
    <name type="scientific">Cinchona calisaya</name>
    <dbReference type="NCBI Taxonomy" id="153742"/>
    <lineage>
        <taxon>Eukaryota</taxon>
        <taxon>Viridiplantae</taxon>
        <taxon>Streptophyta</taxon>
        <taxon>Embryophyta</taxon>
        <taxon>Tracheophyta</taxon>
        <taxon>Spermatophyta</taxon>
        <taxon>Magnoliopsida</taxon>
        <taxon>eudicotyledons</taxon>
        <taxon>Gunneridae</taxon>
        <taxon>Pentapetalae</taxon>
        <taxon>asterids</taxon>
        <taxon>lamiids</taxon>
        <taxon>Gentianales</taxon>
        <taxon>Rubiaceae</taxon>
        <taxon>Cinchonoideae</taxon>
        <taxon>Cinchoneae</taxon>
        <taxon>Cinchona</taxon>
    </lineage>
</organism>
<dbReference type="PANTHER" id="PTHR48059">
    <property type="entry name" value="POLYGALACTURONASE INHIBITOR 1"/>
    <property type="match status" value="1"/>
</dbReference>
<accession>A0ABD2YP49</accession>
<dbReference type="EMBL" id="JBJUIK010000012">
    <property type="protein sequence ID" value="KAL3509150.1"/>
    <property type="molecule type" value="Genomic_DNA"/>
</dbReference>
<comment type="caution">
    <text evidence="2">The sequence shown here is derived from an EMBL/GenBank/DDBJ whole genome shotgun (WGS) entry which is preliminary data.</text>
</comment>
<gene>
    <name evidence="2" type="ORF">ACH5RR_028551</name>
</gene>
<dbReference type="Gene3D" id="3.80.10.10">
    <property type="entry name" value="Ribonuclease Inhibitor"/>
    <property type="match status" value="2"/>
</dbReference>
<dbReference type="InterPro" id="IPR001611">
    <property type="entry name" value="Leu-rich_rpt"/>
</dbReference>
<dbReference type="Proteomes" id="UP001630127">
    <property type="component" value="Unassembled WGS sequence"/>
</dbReference>
<comment type="subcellular location">
    <subcellularLocation>
        <location evidence="1">Cell envelope</location>
    </subcellularLocation>
</comment>
<evidence type="ECO:0000256" key="1">
    <source>
        <dbReference type="ARBA" id="ARBA00004196"/>
    </source>
</evidence>
<dbReference type="SUPFAM" id="SSF52058">
    <property type="entry name" value="L domain-like"/>
    <property type="match status" value="1"/>
</dbReference>
<evidence type="ECO:0000313" key="3">
    <source>
        <dbReference type="Proteomes" id="UP001630127"/>
    </source>
</evidence>
<keyword evidence="3" id="KW-1185">Reference proteome</keyword>
<dbReference type="Pfam" id="PF00560">
    <property type="entry name" value="LRR_1"/>
    <property type="match status" value="3"/>
</dbReference>
<name>A0ABD2YP49_9GENT</name>
<dbReference type="InterPro" id="IPR032675">
    <property type="entry name" value="LRR_dom_sf"/>
</dbReference>
<dbReference type="AlphaFoldDB" id="A0ABD2YP49"/>
<proteinExistence type="predicted"/>
<evidence type="ECO:0000313" key="2">
    <source>
        <dbReference type="EMBL" id="KAL3509150.1"/>
    </source>
</evidence>
<protein>
    <submittedName>
        <fullName evidence="2">Uncharacterized protein</fullName>
    </submittedName>
</protein>
<dbReference type="PANTHER" id="PTHR48059:SF30">
    <property type="entry name" value="OS06G0587000 PROTEIN"/>
    <property type="match status" value="1"/>
</dbReference>